<name>A0ABS7SRA4_9BURK</name>
<dbReference type="Pfam" id="PF08809">
    <property type="entry name" value="DUF1799"/>
    <property type="match status" value="1"/>
</dbReference>
<dbReference type="RefSeq" id="WP_223468951.1">
    <property type="nucleotide sequence ID" value="NZ_JAFBIL020000005.1"/>
</dbReference>
<keyword evidence="2" id="KW-1185">Reference proteome</keyword>
<reference evidence="1 2" key="2">
    <citation type="submission" date="2021-08" db="EMBL/GenBank/DDBJ databases">
        <title>Massilia sp. R798.</title>
        <authorList>
            <person name="Baek J.H."/>
            <person name="Jung H.S."/>
            <person name="Kim K.R."/>
            <person name="Jeon C.O."/>
        </authorList>
    </citation>
    <scope>NUCLEOTIDE SEQUENCE [LARGE SCALE GENOMIC DNA]</scope>
    <source>
        <strain evidence="1 2">R798</strain>
    </source>
</reference>
<sequence>MYEPAPEIAEGFSAEDYASDPVYPYPDNYRAYDLFCRVRRRWLCGPGGPIGLDFGVVLHKMDRMKLDSDEYDQLEADIELMEGAALTAMRPRPAE</sequence>
<dbReference type="Proteomes" id="UP000809349">
    <property type="component" value="Unassembled WGS sequence"/>
</dbReference>
<dbReference type="EMBL" id="JAFBIL020000005">
    <property type="protein sequence ID" value="MBZ2208470.1"/>
    <property type="molecule type" value="Genomic_DNA"/>
</dbReference>
<proteinExistence type="predicted"/>
<reference evidence="1 2" key="1">
    <citation type="submission" date="2021-01" db="EMBL/GenBank/DDBJ databases">
        <authorList>
            <person name="Ruan W."/>
            <person name="Khan S.A."/>
            <person name="Jeon C.O."/>
        </authorList>
    </citation>
    <scope>NUCLEOTIDE SEQUENCE [LARGE SCALE GENOMIC DNA]</scope>
    <source>
        <strain evidence="1 2">R798</strain>
    </source>
</reference>
<comment type="caution">
    <text evidence="1">The sequence shown here is derived from an EMBL/GenBank/DDBJ whole genome shotgun (WGS) entry which is preliminary data.</text>
</comment>
<accession>A0ABS7SRA4</accession>
<dbReference type="InterPro" id="IPR014915">
    <property type="entry name" value="Phage_TLS_TfmB"/>
</dbReference>
<evidence type="ECO:0000313" key="2">
    <source>
        <dbReference type="Proteomes" id="UP000809349"/>
    </source>
</evidence>
<protein>
    <submittedName>
        <fullName evidence="1">DUF1799 domain-containing protein</fullName>
    </submittedName>
</protein>
<organism evidence="1 2">
    <name type="scientific">Massilia soli</name>
    <dbReference type="NCBI Taxonomy" id="2792854"/>
    <lineage>
        <taxon>Bacteria</taxon>
        <taxon>Pseudomonadati</taxon>
        <taxon>Pseudomonadota</taxon>
        <taxon>Betaproteobacteria</taxon>
        <taxon>Burkholderiales</taxon>
        <taxon>Oxalobacteraceae</taxon>
        <taxon>Telluria group</taxon>
        <taxon>Massilia</taxon>
    </lineage>
</organism>
<evidence type="ECO:0000313" key="1">
    <source>
        <dbReference type="EMBL" id="MBZ2208470.1"/>
    </source>
</evidence>
<gene>
    <name evidence="1" type="ORF">I4X03_014490</name>
</gene>